<keyword evidence="3" id="KW-1185">Reference proteome</keyword>
<accession>A0A0U5FVX2</accession>
<feature type="domain" description="Aminoglycoside phosphotransferase" evidence="1">
    <location>
        <begin position="147"/>
        <end position="418"/>
    </location>
</feature>
<dbReference type="InterPro" id="IPR051035">
    <property type="entry name" value="Mito_inheritance_9"/>
</dbReference>
<evidence type="ECO:0000313" key="3">
    <source>
        <dbReference type="Proteomes" id="UP000054771"/>
    </source>
</evidence>
<sequence>MPAAHFPQVGRFRRKLGDVLGESFDGLSRGEFAMISRDKRNPQSRNSGQVDHNAFHVVISRYATAFDALMRSSLRVRCCGVSETVEGQPRDLFRYTSGRWLWDEEERFQERYRVFNIRELQNVASEAASSGPCIKLEKMREELYDKTFKLTMADGKTLIARIPYRNFGAPSLATASKVATLEFLRTVLRLPVPRVLAWNAAADFTNPVGAEYVIMELPSGDNLADVWTKTSLEVKKQTVKDVVEIQRKLLSIKFLGYGCLFFAKDAPPGSRPVAITGSSLSSETSHRVAKRFSIGPMVTPEYWRGERAKLDIDRGPWPHPLKYIQAPAHRELAWFANYAKYYPRDHPTLLLHHPFSHEDLIETLRRYLQLTPFLLPKDESFLASYLWHRDFYLSNIFVDDQGHVTDIIDWPNTYTRPLYFENNIAPHFIHPSDEPDYTLMSAEELKSLNVDATSAPLDKRTNALLLHAFDKFTKERSPLLARMAIHPNRDTRRLPFCHVGNLWKGDILDLLLSFVSVQNHWRELFRKADRPFTYRREKDLAKLVKEREEKMRLWNDGSGILTKEGWTSNENYIAAKLFFDDFKRASGPKVKEWWQWFL</sequence>
<name>A0A0U5FVX2_ASPCI</name>
<dbReference type="PANTHER" id="PTHR36091">
    <property type="entry name" value="ALTERED INHERITANCE OF MITOCHONDRIA PROTEIN 9, MITOCHONDRIAL"/>
    <property type="match status" value="1"/>
</dbReference>
<dbReference type="InterPro" id="IPR002575">
    <property type="entry name" value="Aminoglycoside_PTrfase"/>
</dbReference>
<dbReference type="Pfam" id="PF01636">
    <property type="entry name" value="APH"/>
    <property type="match status" value="1"/>
</dbReference>
<evidence type="ECO:0000313" key="2">
    <source>
        <dbReference type="EMBL" id="CEL01231.1"/>
    </source>
</evidence>
<proteinExistence type="predicted"/>
<dbReference type="InterPro" id="IPR011009">
    <property type="entry name" value="Kinase-like_dom_sf"/>
</dbReference>
<dbReference type="PANTHER" id="PTHR36091:SF2">
    <property type="entry name" value="AMINOGLYCOSIDE PHOSPHOTRANSFERASE DOMAIN-CONTAINING PROTEIN"/>
    <property type="match status" value="1"/>
</dbReference>
<evidence type="ECO:0000259" key="1">
    <source>
        <dbReference type="Pfam" id="PF01636"/>
    </source>
</evidence>
<protein>
    <recommendedName>
        <fullName evidence="1">Aminoglycoside phosphotransferase domain-containing protein</fullName>
    </recommendedName>
</protein>
<gene>
    <name evidence="2" type="ORF">ASPCAL00819</name>
</gene>
<dbReference type="OrthoDB" id="2968323at2759"/>
<dbReference type="EMBL" id="CDMC01000001">
    <property type="protein sequence ID" value="CEL01231.1"/>
    <property type="molecule type" value="Genomic_DNA"/>
</dbReference>
<organism evidence="2 3">
    <name type="scientific">Aspergillus calidoustus</name>
    <dbReference type="NCBI Taxonomy" id="454130"/>
    <lineage>
        <taxon>Eukaryota</taxon>
        <taxon>Fungi</taxon>
        <taxon>Dikarya</taxon>
        <taxon>Ascomycota</taxon>
        <taxon>Pezizomycotina</taxon>
        <taxon>Eurotiomycetes</taxon>
        <taxon>Eurotiomycetidae</taxon>
        <taxon>Eurotiales</taxon>
        <taxon>Aspergillaceae</taxon>
        <taxon>Aspergillus</taxon>
        <taxon>Aspergillus subgen. Nidulantes</taxon>
    </lineage>
</organism>
<dbReference type="GO" id="GO:0005739">
    <property type="term" value="C:mitochondrion"/>
    <property type="evidence" value="ECO:0007669"/>
    <property type="project" value="TreeGrafter"/>
</dbReference>
<reference evidence="3" key="1">
    <citation type="journal article" date="2016" name="Genome Announc.">
        <title>Draft genome sequences of fungus Aspergillus calidoustus.</title>
        <authorList>
            <person name="Horn F."/>
            <person name="Linde J."/>
            <person name="Mattern D.J."/>
            <person name="Walther G."/>
            <person name="Guthke R."/>
            <person name="Scherlach K."/>
            <person name="Martin K."/>
            <person name="Brakhage A.A."/>
            <person name="Petzke L."/>
            <person name="Valiante V."/>
        </authorList>
    </citation>
    <scope>NUCLEOTIDE SEQUENCE [LARGE SCALE GENOMIC DNA]</scope>
    <source>
        <strain evidence="3">SF006504</strain>
    </source>
</reference>
<dbReference type="AlphaFoldDB" id="A0A0U5FVX2"/>
<dbReference type="Proteomes" id="UP000054771">
    <property type="component" value="Unassembled WGS sequence"/>
</dbReference>
<dbReference type="SUPFAM" id="SSF56112">
    <property type="entry name" value="Protein kinase-like (PK-like)"/>
    <property type="match status" value="1"/>
</dbReference>